<dbReference type="AlphaFoldDB" id="A0A226X667"/>
<comment type="caution">
    <text evidence="1">The sequence shown here is derived from an EMBL/GenBank/DDBJ whole genome shotgun (WGS) entry which is preliminary data.</text>
</comment>
<reference evidence="2" key="1">
    <citation type="submission" date="2017-01" db="EMBL/GenBank/DDBJ databases">
        <title>Genome Analysis of Deinococcus marmoris KOPRI26562.</title>
        <authorList>
            <person name="Kim J.H."/>
            <person name="Oh H.-M."/>
        </authorList>
    </citation>
    <scope>NUCLEOTIDE SEQUENCE [LARGE SCALE GENOMIC DNA]</scope>
    <source>
        <strain evidence="2">PAMC 26633</strain>
    </source>
</reference>
<name>A0A226X667_CABSO</name>
<evidence type="ECO:0000313" key="2">
    <source>
        <dbReference type="Proteomes" id="UP000214720"/>
    </source>
</evidence>
<protein>
    <submittedName>
        <fullName evidence="1">Uncharacterized protein</fullName>
    </submittedName>
</protein>
<proteinExistence type="predicted"/>
<gene>
    <name evidence="1" type="ORF">BSU04_11370</name>
</gene>
<dbReference type="Proteomes" id="UP000214720">
    <property type="component" value="Unassembled WGS sequence"/>
</dbReference>
<evidence type="ECO:0000313" key="1">
    <source>
        <dbReference type="EMBL" id="OXC78338.1"/>
    </source>
</evidence>
<organism evidence="1 2">
    <name type="scientific">Caballeronia sordidicola</name>
    <name type="common">Burkholderia sordidicola</name>
    <dbReference type="NCBI Taxonomy" id="196367"/>
    <lineage>
        <taxon>Bacteria</taxon>
        <taxon>Pseudomonadati</taxon>
        <taxon>Pseudomonadota</taxon>
        <taxon>Betaproteobacteria</taxon>
        <taxon>Burkholderiales</taxon>
        <taxon>Burkholderiaceae</taxon>
        <taxon>Caballeronia</taxon>
    </lineage>
</organism>
<dbReference type="EMBL" id="MTHB01000063">
    <property type="protein sequence ID" value="OXC78338.1"/>
    <property type="molecule type" value="Genomic_DNA"/>
</dbReference>
<sequence>MLGLFPPTPPITGHFSLFMFQPSLPGGIRGQSFFVQVFGGDKQ</sequence>
<accession>A0A226X667</accession>